<keyword evidence="3 7" id="KW-0812">Transmembrane</keyword>
<keyword evidence="5 7" id="KW-0472">Membrane</keyword>
<name>A0A8J1JZP9_XENTR</name>
<dbReference type="Proteomes" id="UP000008143">
    <property type="component" value="Chromosome 7"/>
</dbReference>
<dbReference type="Xenbase" id="XB-GENE-29087011">
    <property type="gene designation" value="LOC101733515"/>
</dbReference>
<evidence type="ECO:0000313" key="8">
    <source>
        <dbReference type="Proteomes" id="UP000008143"/>
    </source>
</evidence>
<gene>
    <name evidence="9 10" type="primary">LOC101733515</name>
</gene>
<dbReference type="GeneID" id="101733515"/>
<protein>
    <submittedName>
        <fullName evidence="9">Trafficking regulator of GLUT4 1-like</fullName>
    </submittedName>
</protein>
<feature type="region of interest" description="Disordered" evidence="6">
    <location>
        <begin position="1"/>
        <end position="51"/>
    </location>
</feature>
<dbReference type="OMA" id="ENQGSTH"/>
<dbReference type="AlphaFoldDB" id="A0A8J1JZP9"/>
<dbReference type="AGR" id="Xenbase:XB-GENE-29087011"/>
<evidence type="ECO:0000256" key="5">
    <source>
        <dbReference type="ARBA" id="ARBA00023136"/>
    </source>
</evidence>
<evidence type="ECO:0000256" key="7">
    <source>
        <dbReference type="SAM" id="Phobius"/>
    </source>
</evidence>
<feature type="transmembrane region" description="Helical" evidence="7">
    <location>
        <begin position="104"/>
        <end position="128"/>
    </location>
</feature>
<dbReference type="OrthoDB" id="6083617at2759"/>
<dbReference type="InterPro" id="IPR007593">
    <property type="entry name" value="CD225/Dispanin_fam"/>
</dbReference>
<accession>A0A8J1JZP9</accession>
<evidence type="ECO:0000313" key="9">
    <source>
        <dbReference type="RefSeq" id="XP_031762465.1"/>
    </source>
</evidence>
<evidence type="ECO:0000256" key="6">
    <source>
        <dbReference type="SAM" id="MobiDB-lite"/>
    </source>
</evidence>
<dbReference type="Pfam" id="PF04505">
    <property type="entry name" value="CD225"/>
    <property type="match status" value="1"/>
</dbReference>
<dbReference type="PANTHER" id="PTHR14948">
    <property type="entry name" value="NG5"/>
    <property type="match status" value="1"/>
</dbReference>
<evidence type="ECO:0000256" key="1">
    <source>
        <dbReference type="ARBA" id="ARBA00004370"/>
    </source>
</evidence>
<dbReference type="InterPro" id="IPR051423">
    <property type="entry name" value="CD225/Dispanin"/>
</dbReference>
<dbReference type="RefSeq" id="XP_031762465.1">
    <property type="nucleotide sequence ID" value="XM_031906605.1"/>
</dbReference>
<evidence type="ECO:0000313" key="10">
    <source>
        <dbReference type="Xenbase" id="XB-GENE-29087011"/>
    </source>
</evidence>
<keyword evidence="4 7" id="KW-1133">Transmembrane helix</keyword>
<organism evidence="8 9">
    <name type="scientific">Xenopus tropicalis</name>
    <name type="common">Western clawed frog</name>
    <name type="synonym">Silurana tropicalis</name>
    <dbReference type="NCBI Taxonomy" id="8364"/>
    <lineage>
        <taxon>Eukaryota</taxon>
        <taxon>Metazoa</taxon>
        <taxon>Chordata</taxon>
        <taxon>Craniata</taxon>
        <taxon>Vertebrata</taxon>
        <taxon>Euteleostomi</taxon>
        <taxon>Amphibia</taxon>
        <taxon>Batrachia</taxon>
        <taxon>Anura</taxon>
        <taxon>Pipoidea</taxon>
        <taxon>Pipidae</taxon>
        <taxon>Xenopodinae</taxon>
        <taxon>Xenopus</taxon>
        <taxon>Silurana</taxon>
    </lineage>
</organism>
<comment type="similarity">
    <text evidence="2">Belongs to the CD225/Dispanin family.</text>
</comment>
<feature type="compositionally biased region" description="Basic and acidic residues" evidence="6">
    <location>
        <begin position="1"/>
        <end position="18"/>
    </location>
</feature>
<proteinExistence type="inferred from homology"/>
<sequence length="136" mass="14912">MTAERSDSLSRMEERRLIQEQQSDSEVAKGKAPPPYDFQPTASVSVGNPGPPEENFKDYLVVSIMNLLFCCLPIGVAALVYSIQTREAVARRDTASAKRSSQNAFRLNVAAFAVGLFCVTLMIIYYVIDSKTSTPG</sequence>
<evidence type="ECO:0000256" key="4">
    <source>
        <dbReference type="ARBA" id="ARBA00022989"/>
    </source>
</evidence>
<keyword evidence="8" id="KW-1185">Reference proteome</keyword>
<evidence type="ECO:0000256" key="2">
    <source>
        <dbReference type="ARBA" id="ARBA00006843"/>
    </source>
</evidence>
<reference evidence="9" key="1">
    <citation type="submission" date="2025-08" db="UniProtKB">
        <authorList>
            <consortium name="RefSeq"/>
        </authorList>
    </citation>
    <scope>IDENTIFICATION</scope>
    <source>
        <strain evidence="9">Nigerian</strain>
        <tissue evidence="9">Liver and blood</tissue>
    </source>
</reference>
<dbReference type="KEGG" id="xtr:101733515"/>
<dbReference type="GO" id="GO:0016020">
    <property type="term" value="C:membrane"/>
    <property type="evidence" value="ECO:0007669"/>
    <property type="project" value="UniProtKB-SubCell"/>
</dbReference>
<feature type="transmembrane region" description="Helical" evidence="7">
    <location>
        <begin position="59"/>
        <end position="83"/>
    </location>
</feature>
<evidence type="ECO:0000256" key="3">
    <source>
        <dbReference type="ARBA" id="ARBA00022692"/>
    </source>
</evidence>
<dbReference type="PANTHER" id="PTHR14948:SF46">
    <property type="entry name" value="DISPANIN SUBFAMILY A MEMBER 2B-LIKE-RELATED"/>
    <property type="match status" value="1"/>
</dbReference>
<comment type="subcellular location">
    <subcellularLocation>
        <location evidence="1">Membrane</location>
    </subcellularLocation>
</comment>